<feature type="compositionally biased region" description="Basic and acidic residues" evidence="6">
    <location>
        <begin position="466"/>
        <end position="481"/>
    </location>
</feature>
<dbReference type="AlphaFoldDB" id="A0A9P6HPP9"/>
<evidence type="ECO:0000313" key="10">
    <source>
        <dbReference type="Proteomes" id="UP000736335"/>
    </source>
</evidence>
<dbReference type="PANTHER" id="PTHR14428">
    <property type="entry name" value="NUCLEOLAR COMPLEX PROTEIN 3"/>
    <property type="match status" value="1"/>
</dbReference>
<accession>A0A9P6HPP9</accession>
<dbReference type="InterPro" id="IPR011501">
    <property type="entry name" value="Noc3_N"/>
</dbReference>
<feature type="region of interest" description="Disordered" evidence="6">
    <location>
        <begin position="94"/>
        <end position="166"/>
    </location>
</feature>
<dbReference type="GO" id="GO:0003682">
    <property type="term" value="F:chromatin binding"/>
    <property type="evidence" value="ECO:0007669"/>
    <property type="project" value="TreeGrafter"/>
</dbReference>
<reference evidence="9" key="1">
    <citation type="journal article" date="2020" name="Nat. Commun.">
        <title>Large-scale genome sequencing of mycorrhizal fungi provides insights into the early evolution of symbiotic traits.</title>
        <authorList>
            <person name="Miyauchi S."/>
            <person name="Kiss E."/>
            <person name="Kuo A."/>
            <person name="Drula E."/>
            <person name="Kohler A."/>
            <person name="Sanchez-Garcia M."/>
            <person name="Morin E."/>
            <person name="Andreopoulos B."/>
            <person name="Barry K.W."/>
            <person name="Bonito G."/>
            <person name="Buee M."/>
            <person name="Carver A."/>
            <person name="Chen C."/>
            <person name="Cichocki N."/>
            <person name="Clum A."/>
            <person name="Culley D."/>
            <person name="Crous P.W."/>
            <person name="Fauchery L."/>
            <person name="Girlanda M."/>
            <person name="Hayes R.D."/>
            <person name="Keri Z."/>
            <person name="LaButti K."/>
            <person name="Lipzen A."/>
            <person name="Lombard V."/>
            <person name="Magnuson J."/>
            <person name="Maillard F."/>
            <person name="Murat C."/>
            <person name="Nolan M."/>
            <person name="Ohm R.A."/>
            <person name="Pangilinan J."/>
            <person name="Pereira M.F."/>
            <person name="Perotto S."/>
            <person name="Peter M."/>
            <person name="Pfister S."/>
            <person name="Riley R."/>
            <person name="Sitrit Y."/>
            <person name="Stielow J.B."/>
            <person name="Szollosi G."/>
            <person name="Zifcakova L."/>
            <person name="Stursova M."/>
            <person name="Spatafora J.W."/>
            <person name="Tedersoo L."/>
            <person name="Vaario L.M."/>
            <person name="Yamada A."/>
            <person name="Yan M."/>
            <person name="Wang P."/>
            <person name="Xu J."/>
            <person name="Bruns T."/>
            <person name="Baldrian P."/>
            <person name="Vilgalys R."/>
            <person name="Dunand C."/>
            <person name="Henrissat B."/>
            <person name="Grigoriev I.V."/>
            <person name="Hibbett D."/>
            <person name="Nagy L.G."/>
            <person name="Martin F.M."/>
        </authorList>
    </citation>
    <scope>NUCLEOTIDE SEQUENCE</scope>
    <source>
        <strain evidence="9">UH-Tt-Lm1</strain>
    </source>
</reference>
<feature type="compositionally biased region" description="Polar residues" evidence="6">
    <location>
        <begin position="23"/>
        <end position="32"/>
    </location>
</feature>
<feature type="region of interest" description="Disordered" evidence="6">
    <location>
        <begin position="186"/>
        <end position="225"/>
    </location>
</feature>
<keyword evidence="4" id="KW-0539">Nucleus</keyword>
<dbReference type="InterPro" id="IPR005612">
    <property type="entry name" value="CCAAT-binding_factor"/>
</dbReference>
<feature type="region of interest" description="Disordered" evidence="6">
    <location>
        <begin position="461"/>
        <end position="487"/>
    </location>
</feature>
<proteinExistence type="inferred from homology"/>
<evidence type="ECO:0000313" key="9">
    <source>
        <dbReference type="EMBL" id="KAF9792379.1"/>
    </source>
</evidence>
<feature type="domain" description="Nucleolar complex-associated protein 3 N-terminal" evidence="8">
    <location>
        <begin position="246"/>
        <end position="348"/>
    </location>
</feature>
<gene>
    <name evidence="9" type="ORF">BJ322DRAFT_41293</name>
</gene>
<dbReference type="GO" id="GO:0005730">
    <property type="term" value="C:nucleolus"/>
    <property type="evidence" value="ECO:0007669"/>
    <property type="project" value="UniProtKB-SubCell"/>
</dbReference>
<dbReference type="InterPro" id="IPR016903">
    <property type="entry name" value="Nucleolar_cplx-assoc_3"/>
</dbReference>
<dbReference type="Pfam" id="PF07540">
    <property type="entry name" value="NOC3p"/>
    <property type="match status" value="1"/>
</dbReference>
<dbReference type="OrthoDB" id="10263597at2759"/>
<feature type="coiled-coil region" evidence="5">
    <location>
        <begin position="488"/>
        <end position="522"/>
    </location>
</feature>
<feature type="domain" description="CCAAT-binding factor" evidence="7">
    <location>
        <begin position="601"/>
        <end position="780"/>
    </location>
</feature>
<dbReference type="Pfam" id="PF03914">
    <property type="entry name" value="CBF"/>
    <property type="match status" value="1"/>
</dbReference>
<evidence type="ECO:0000256" key="4">
    <source>
        <dbReference type="ARBA" id="ARBA00023242"/>
    </source>
</evidence>
<dbReference type="GO" id="GO:0006270">
    <property type="term" value="P:DNA replication initiation"/>
    <property type="evidence" value="ECO:0007669"/>
    <property type="project" value="TreeGrafter"/>
</dbReference>
<feature type="compositionally biased region" description="Basic and acidic residues" evidence="6">
    <location>
        <begin position="94"/>
        <end position="116"/>
    </location>
</feature>
<feature type="region of interest" description="Disordered" evidence="6">
    <location>
        <begin position="1"/>
        <end position="62"/>
    </location>
</feature>
<keyword evidence="10" id="KW-1185">Reference proteome</keyword>
<dbReference type="EMBL" id="WIUZ02000001">
    <property type="protein sequence ID" value="KAF9792379.1"/>
    <property type="molecule type" value="Genomic_DNA"/>
</dbReference>
<evidence type="ECO:0000256" key="2">
    <source>
        <dbReference type="ARBA" id="ARBA00007797"/>
    </source>
</evidence>
<comment type="caution">
    <text evidence="9">The sequence shown here is derived from an EMBL/GenBank/DDBJ whole genome shotgun (WGS) entry which is preliminary data.</text>
</comment>
<dbReference type="PANTHER" id="PTHR14428:SF5">
    <property type="entry name" value="NUCLEOLAR COMPLEX PROTEIN 3 HOMOLOG"/>
    <property type="match status" value="1"/>
</dbReference>
<evidence type="ECO:0000259" key="7">
    <source>
        <dbReference type="Pfam" id="PF03914"/>
    </source>
</evidence>
<dbReference type="Proteomes" id="UP000736335">
    <property type="component" value="Unassembled WGS sequence"/>
</dbReference>
<protein>
    <submittedName>
        <fullName evidence="9">Nucleolar complex-associated protein-domain-containing protein</fullName>
    </submittedName>
</protein>
<keyword evidence="3 5" id="KW-0175">Coiled coil</keyword>
<evidence type="ECO:0000259" key="8">
    <source>
        <dbReference type="Pfam" id="PF07540"/>
    </source>
</evidence>
<comment type="similarity">
    <text evidence="2">Belongs to the CBF/MAK21 family.</text>
</comment>
<feature type="compositionally biased region" description="Basic and acidic residues" evidence="6">
    <location>
        <begin position="206"/>
        <end position="219"/>
    </location>
</feature>
<feature type="compositionally biased region" description="Polar residues" evidence="6">
    <location>
        <begin position="7"/>
        <end position="16"/>
    </location>
</feature>
<name>A0A9P6HPP9_9AGAM</name>
<evidence type="ECO:0000256" key="3">
    <source>
        <dbReference type="ARBA" id="ARBA00023054"/>
    </source>
</evidence>
<evidence type="ECO:0000256" key="6">
    <source>
        <dbReference type="SAM" id="MobiDB-lite"/>
    </source>
</evidence>
<evidence type="ECO:0000256" key="1">
    <source>
        <dbReference type="ARBA" id="ARBA00004604"/>
    </source>
</evidence>
<sequence>MARSSVKRPNQGNQSSSKRRKVTTGTSKNPTTKGKERASDKPTIPIPTGLDGDDAPLSDQDFNLLEEYGEAAGFLSTLDHKGIARSKKETLRLHKLKESIRQPAKDDLPDISSHSEDEGEWSSNVGSDDFLEGSSRGSGAESLSEHSDLEMPYETAPRPRQPSWDEDRANEVQRLPIKLLDGRVENVGVKLRGNPQESSDESDDAEAPKEPTPEPREDATLGSRLGRRSVVNVVTTKSRKKRIHAAKEQIASICQEIVGDPEDSLPLLRRLHNFSLESIVSPVESQPVPNDPTIRKLAILSQVAVFKDIIPGYQIRSLTEQEKSEKVGQAVSRLREWEQGLVGVYQRFLQLLETEIKGKTGLADISLKCMCTLLVEATHFNFRTNIISCIMGRLSRRSWDEGSELCHDSLEKVFQGDTTGVVSLEVVRLLNRMIKESKYRVNPNALSCLLHLRLKTEAGVRASHTTAEKQPNKSKGEEKRGKGTAAVKNHLSKKARKVLKEKESIRKEMKAAEVEVNKEERNKIHTETLKLVFVLYFQILKNPYPTPLLPAALQGIAKFAHLVSVDFFRDLLKAIKAIMTYVGSADAEGSLSSATPVYHRLLCISTAFELLSGQGEALNVDLNEFVNHLYAIIPFLGISSEAGDTGGDTFAKVRHAGKLTANASDWTAQAQMLFHVLHLIFTRNTAGGPPAWRTAAFAKRLLTAALHWDAETATRTVQFVTGLVRTNPKLEALLTTEDRSFDGVFQAEIDDPQLCHPFGTSFFELILLEKSHVDQGVRDAARALASNLSR</sequence>
<organism evidence="9 10">
    <name type="scientific">Thelephora terrestris</name>
    <dbReference type="NCBI Taxonomy" id="56493"/>
    <lineage>
        <taxon>Eukaryota</taxon>
        <taxon>Fungi</taxon>
        <taxon>Dikarya</taxon>
        <taxon>Basidiomycota</taxon>
        <taxon>Agaricomycotina</taxon>
        <taxon>Agaricomycetes</taxon>
        <taxon>Thelephorales</taxon>
        <taxon>Thelephoraceae</taxon>
        <taxon>Thelephora</taxon>
    </lineage>
</organism>
<evidence type="ECO:0000256" key="5">
    <source>
        <dbReference type="SAM" id="Coils"/>
    </source>
</evidence>
<reference evidence="9" key="2">
    <citation type="submission" date="2020-11" db="EMBL/GenBank/DDBJ databases">
        <authorList>
            <consortium name="DOE Joint Genome Institute"/>
            <person name="Kuo A."/>
            <person name="Miyauchi S."/>
            <person name="Kiss E."/>
            <person name="Drula E."/>
            <person name="Kohler A."/>
            <person name="Sanchez-Garcia M."/>
            <person name="Andreopoulos B."/>
            <person name="Barry K.W."/>
            <person name="Bonito G."/>
            <person name="Buee M."/>
            <person name="Carver A."/>
            <person name="Chen C."/>
            <person name="Cichocki N."/>
            <person name="Clum A."/>
            <person name="Culley D."/>
            <person name="Crous P.W."/>
            <person name="Fauchery L."/>
            <person name="Girlanda M."/>
            <person name="Hayes R."/>
            <person name="Keri Z."/>
            <person name="Labutti K."/>
            <person name="Lipzen A."/>
            <person name="Lombard V."/>
            <person name="Magnuson J."/>
            <person name="Maillard F."/>
            <person name="Morin E."/>
            <person name="Murat C."/>
            <person name="Nolan M."/>
            <person name="Ohm R."/>
            <person name="Pangilinan J."/>
            <person name="Pereira M."/>
            <person name="Perotto S."/>
            <person name="Peter M."/>
            <person name="Riley R."/>
            <person name="Sitrit Y."/>
            <person name="Stielow B."/>
            <person name="Szollosi G."/>
            <person name="Zifcakova L."/>
            <person name="Stursova M."/>
            <person name="Spatafora J.W."/>
            <person name="Tedersoo L."/>
            <person name="Vaario L.-M."/>
            <person name="Yamada A."/>
            <person name="Yan M."/>
            <person name="Wang P."/>
            <person name="Xu J."/>
            <person name="Bruns T."/>
            <person name="Baldrian P."/>
            <person name="Vilgalys R."/>
            <person name="Henrissat B."/>
            <person name="Grigoriev I.V."/>
            <person name="Hibbett D."/>
            <person name="Nagy L.G."/>
            <person name="Martin F.M."/>
        </authorList>
    </citation>
    <scope>NUCLEOTIDE SEQUENCE</scope>
    <source>
        <strain evidence="9">UH-Tt-Lm1</strain>
    </source>
</reference>
<comment type="subcellular location">
    <subcellularLocation>
        <location evidence="1">Nucleus</location>
        <location evidence="1">Nucleolus</location>
    </subcellularLocation>
</comment>